<evidence type="ECO:0000313" key="2">
    <source>
        <dbReference type="Proteomes" id="UP000238937"/>
    </source>
</evidence>
<evidence type="ECO:0000313" key="1">
    <source>
        <dbReference type="EMBL" id="PSB46471.1"/>
    </source>
</evidence>
<organism evidence="1 2">
    <name type="scientific">Chamaesiphon polymorphus CCALA 037</name>
    <dbReference type="NCBI Taxonomy" id="2107692"/>
    <lineage>
        <taxon>Bacteria</taxon>
        <taxon>Bacillati</taxon>
        <taxon>Cyanobacteriota</taxon>
        <taxon>Cyanophyceae</taxon>
        <taxon>Gomontiellales</taxon>
        <taxon>Chamaesiphonaceae</taxon>
        <taxon>Chamaesiphon</taxon>
    </lineage>
</organism>
<gene>
    <name evidence="1" type="ORF">C7B77_24790</name>
</gene>
<sequence>MTIKLSRSEPKIEQLTIWTLLERVSAAPEDANIIDLSNWIGSLELEPAGDALVVWADCYRDRAIQLLDEWQHQPSVFAGELVEPRYDRAIFDELVLGRMEWDLGDLVETSDNYYPTARQAAPKIAPVSKDAALALADFQDALDTAHEEDISNWGATIRSRLEELGREVSLLELQESIEMPLVQMWLALLLNGMRLEQRGDFYQTEQVWVLR</sequence>
<keyword evidence="2" id="KW-1185">Reference proteome</keyword>
<proteinExistence type="predicted"/>
<name>A0A2T1FNG1_9CYAN</name>
<comment type="caution">
    <text evidence="1">The sequence shown here is derived from an EMBL/GenBank/DDBJ whole genome shotgun (WGS) entry which is preliminary data.</text>
</comment>
<dbReference type="Proteomes" id="UP000238937">
    <property type="component" value="Unassembled WGS sequence"/>
</dbReference>
<reference evidence="1 2" key="1">
    <citation type="submission" date="2018-03" db="EMBL/GenBank/DDBJ databases">
        <title>The ancient ancestry and fast evolution of plastids.</title>
        <authorList>
            <person name="Moore K.R."/>
            <person name="Magnabosco C."/>
            <person name="Momper L."/>
            <person name="Gold D.A."/>
            <person name="Bosak T."/>
            <person name="Fournier G.P."/>
        </authorList>
    </citation>
    <scope>NUCLEOTIDE SEQUENCE [LARGE SCALE GENOMIC DNA]</scope>
    <source>
        <strain evidence="1 2">CCALA 037</strain>
    </source>
</reference>
<dbReference type="EMBL" id="PVWO01000479">
    <property type="protein sequence ID" value="PSB46471.1"/>
    <property type="molecule type" value="Genomic_DNA"/>
</dbReference>
<dbReference type="AlphaFoldDB" id="A0A2T1FNG1"/>
<dbReference type="OrthoDB" id="582303at2"/>
<protein>
    <submittedName>
        <fullName evidence="1">Uncharacterized protein</fullName>
    </submittedName>
</protein>
<dbReference type="RefSeq" id="WP_106311220.1">
    <property type="nucleotide sequence ID" value="NZ_PVWO01000479.1"/>
</dbReference>
<accession>A0A2T1FNG1</accession>